<name>A0A4P7SML9_9CELL</name>
<keyword evidence="1" id="KW-0620">Polyamine biosynthesis</keyword>
<dbReference type="OrthoDB" id="9793351at2"/>
<dbReference type="AlphaFoldDB" id="A0A4P7SML9"/>
<reference evidence="2 3" key="1">
    <citation type="submission" date="2019-04" db="EMBL/GenBank/DDBJ databases">
        <title>Isolation and identification of Cellulomonas shaoxiangyii sp. Nov. isolated from feces of the Tibetan antelopes (Pantholops hodgsonii) in the Qinghai-Tibet plateau of China.</title>
        <authorList>
            <person name="Tian Z."/>
        </authorList>
    </citation>
    <scope>NUCLEOTIDE SEQUENCE [LARGE SCALE GENOMIC DNA]</scope>
    <source>
        <strain evidence="2 3">Z28</strain>
    </source>
</reference>
<sequence length="251" mass="26998">MPEQPVRRPRVEELAWKPTPMGDISLRRRQDPVTGADVLEVKLGDEFLMSSLFTVAEEELARLGLAMTGASADGGAAPLDVVVGGLGLGYTALTALEDARVGSLVVVDALAEVIEWHRAGLIPAGAVLTADPRCRPVHADFFAALASDDGLDPAMPGRRWDAVLVDIDHSPRHLLNPSHASFYTLAGLQRLREQLKPGGVFALWSNDPPDEAYLELLRTLLVDVRADVVTFPNPLQGRDATNTVYLGRAPG</sequence>
<dbReference type="KEGG" id="celz:E5225_17130"/>
<accession>A0A4P7SML9</accession>
<dbReference type="RefSeq" id="WP_135972158.1">
    <property type="nucleotide sequence ID" value="NZ_CP039291.1"/>
</dbReference>
<evidence type="ECO:0000256" key="1">
    <source>
        <dbReference type="ARBA" id="ARBA00023115"/>
    </source>
</evidence>
<protein>
    <submittedName>
        <fullName evidence="2">Spermidine synthase</fullName>
    </submittedName>
</protein>
<evidence type="ECO:0000313" key="3">
    <source>
        <dbReference type="Proteomes" id="UP000296469"/>
    </source>
</evidence>
<dbReference type="Gene3D" id="3.40.50.150">
    <property type="entry name" value="Vaccinia Virus protein VP39"/>
    <property type="match status" value="1"/>
</dbReference>
<keyword evidence="3" id="KW-1185">Reference proteome</keyword>
<dbReference type="GO" id="GO:0006596">
    <property type="term" value="P:polyamine biosynthetic process"/>
    <property type="evidence" value="ECO:0007669"/>
    <property type="project" value="UniProtKB-KW"/>
</dbReference>
<dbReference type="InterPro" id="IPR029063">
    <property type="entry name" value="SAM-dependent_MTases_sf"/>
</dbReference>
<dbReference type="PANTHER" id="PTHR43317">
    <property type="entry name" value="THERMOSPERMINE SYNTHASE ACAULIS5"/>
    <property type="match status" value="1"/>
</dbReference>
<dbReference type="PANTHER" id="PTHR43317:SF3">
    <property type="entry name" value="BLR2883 PROTEIN"/>
    <property type="match status" value="1"/>
</dbReference>
<dbReference type="Proteomes" id="UP000296469">
    <property type="component" value="Chromosome"/>
</dbReference>
<organism evidence="2 3">
    <name type="scientific">Cellulomonas shaoxiangyii</name>
    <dbReference type="NCBI Taxonomy" id="2566013"/>
    <lineage>
        <taxon>Bacteria</taxon>
        <taxon>Bacillati</taxon>
        <taxon>Actinomycetota</taxon>
        <taxon>Actinomycetes</taxon>
        <taxon>Micrococcales</taxon>
        <taxon>Cellulomonadaceae</taxon>
        <taxon>Cellulomonas</taxon>
    </lineage>
</organism>
<dbReference type="SUPFAM" id="SSF53335">
    <property type="entry name" value="S-adenosyl-L-methionine-dependent methyltransferases"/>
    <property type="match status" value="1"/>
</dbReference>
<evidence type="ECO:0000313" key="2">
    <source>
        <dbReference type="EMBL" id="QCB95028.1"/>
    </source>
</evidence>
<dbReference type="EMBL" id="CP039291">
    <property type="protein sequence ID" value="QCB95028.1"/>
    <property type="molecule type" value="Genomic_DNA"/>
</dbReference>
<gene>
    <name evidence="2" type="ORF">E5225_17130</name>
</gene>
<proteinExistence type="predicted"/>